<keyword evidence="5 6" id="KW-0472">Membrane</keyword>
<feature type="transmembrane region" description="Helical" evidence="6">
    <location>
        <begin position="345"/>
        <end position="366"/>
    </location>
</feature>
<organism evidence="8 9">
    <name type="scientific">Paenibacillus yonginensis</name>
    <dbReference type="NCBI Taxonomy" id="1462996"/>
    <lineage>
        <taxon>Bacteria</taxon>
        <taxon>Bacillati</taxon>
        <taxon>Bacillota</taxon>
        <taxon>Bacilli</taxon>
        <taxon>Bacillales</taxon>
        <taxon>Paenibacillaceae</taxon>
        <taxon>Paenibacillus</taxon>
    </lineage>
</organism>
<evidence type="ECO:0000256" key="2">
    <source>
        <dbReference type="ARBA" id="ARBA00022448"/>
    </source>
</evidence>
<protein>
    <submittedName>
        <fullName evidence="8">MFS transporter</fullName>
    </submittedName>
</protein>
<feature type="transmembrane region" description="Helical" evidence="6">
    <location>
        <begin position="289"/>
        <end position="317"/>
    </location>
</feature>
<dbReference type="KEGG" id="pyg:AWM70_17810"/>
<dbReference type="RefSeq" id="WP_068698630.1">
    <property type="nucleotide sequence ID" value="NZ_CP014167.1"/>
</dbReference>
<name>A0A1B1N431_9BACL</name>
<dbReference type="SUPFAM" id="SSF103473">
    <property type="entry name" value="MFS general substrate transporter"/>
    <property type="match status" value="1"/>
</dbReference>
<feature type="transmembrane region" description="Helical" evidence="6">
    <location>
        <begin position="223"/>
        <end position="249"/>
    </location>
</feature>
<dbReference type="Pfam" id="PF07690">
    <property type="entry name" value="MFS_1"/>
    <property type="match status" value="1"/>
</dbReference>
<evidence type="ECO:0000259" key="7">
    <source>
        <dbReference type="PROSITE" id="PS50850"/>
    </source>
</evidence>
<feature type="transmembrane region" description="Helical" evidence="6">
    <location>
        <begin position="17"/>
        <end position="35"/>
    </location>
</feature>
<dbReference type="AlphaFoldDB" id="A0A1B1N431"/>
<feature type="transmembrane region" description="Helical" evidence="6">
    <location>
        <begin position="171"/>
        <end position="189"/>
    </location>
</feature>
<feature type="transmembrane region" description="Helical" evidence="6">
    <location>
        <begin position="55"/>
        <end position="72"/>
    </location>
</feature>
<feature type="transmembrane region" description="Helical" evidence="6">
    <location>
        <begin position="141"/>
        <end position="159"/>
    </location>
</feature>
<dbReference type="InterPro" id="IPR011701">
    <property type="entry name" value="MFS"/>
</dbReference>
<feature type="domain" description="Major facilitator superfamily (MFS) profile" evidence="7">
    <location>
        <begin position="15"/>
        <end position="395"/>
    </location>
</feature>
<keyword evidence="9" id="KW-1185">Reference proteome</keyword>
<evidence type="ECO:0000256" key="3">
    <source>
        <dbReference type="ARBA" id="ARBA00022692"/>
    </source>
</evidence>
<evidence type="ECO:0000313" key="8">
    <source>
        <dbReference type="EMBL" id="ANS76208.1"/>
    </source>
</evidence>
<dbReference type="OrthoDB" id="9815356at2"/>
<accession>A0A1B1N431</accession>
<evidence type="ECO:0000256" key="5">
    <source>
        <dbReference type="ARBA" id="ARBA00023136"/>
    </source>
</evidence>
<keyword evidence="3 6" id="KW-0812">Transmembrane</keyword>
<dbReference type="PANTHER" id="PTHR42910:SF1">
    <property type="entry name" value="MAJOR FACILITATOR SUPERFAMILY (MFS) PROFILE DOMAIN-CONTAINING PROTEIN"/>
    <property type="match status" value="1"/>
</dbReference>
<dbReference type="GO" id="GO:0005886">
    <property type="term" value="C:plasma membrane"/>
    <property type="evidence" value="ECO:0007669"/>
    <property type="project" value="UniProtKB-SubCell"/>
</dbReference>
<dbReference type="CDD" id="cd17324">
    <property type="entry name" value="MFS_NepI_like"/>
    <property type="match status" value="1"/>
</dbReference>
<sequence length="408" mass="44085">MGTVEAGRASETRFPAFLQWVLTLVCALAVANLYYDQVLLSDIANYFHTSVGKVGLLFTFIQVGYTAGLLFLVPLGDRFNRRKLVLASLMLSAFWLIAMALAPDFPLLLLAGLGLGISTVAAQLIIPFVSSNMQGGNKGALTGRLLTGVFLGVLLGRVAGGWVGQIYGWRAVHFAVGAILLLVAAYLFFKLPEDLASKQVSYKKIVLSLWPLLRKEPLLRETILFGAAAFAAFNMFWVPLSFILAGAPYHLGNGITGSFGLIGIAGALTAGFAGRLADGSHAREWNIAALLTMAFSFLLLGFVWHIFLGLVIVTFVLDIGSRMNMTLNQGRLNHLPGTAHSRINSLYMVGYYLGGSFGSWMGNIAYQSGHIKGMVMGGCLFLSLPIIYYFWVGNKGVILKLLGTKTGR</sequence>
<comment type="subcellular location">
    <subcellularLocation>
        <location evidence="1">Cell membrane</location>
        <topology evidence="1">Multi-pass membrane protein</topology>
    </subcellularLocation>
</comment>
<feature type="transmembrane region" description="Helical" evidence="6">
    <location>
        <begin position="84"/>
        <end position="102"/>
    </location>
</feature>
<reference evidence="8 9" key="1">
    <citation type="submission" date="2016-01" db="EMBL/GenBank/DDBJ databases">
        <title>Complete Genome Sequence of Paenibacillus yonginensis DCY84, a novel Plant Growth-Promoting Bacteria with Elicitation of Induced Systemic Resistance.</title>
        <authorList>
            <person name="Kim Y.J."/>
            <person name="Yang D.C."/>
            <person name="Sukweenadhi J."/>
        </authorList>
    </citation>
    <scope>NUCLEOTIDE SEQUENCE [LARGE SCALE GENOMIC DNA]</scope>
    <source>
        <strain evidence="8 9">DCY84</strain>
    </source>
</reference>
<feature type="transmembrane region" description="Helical" evidence="6">
    <location>
        <begin position="373"/>
        <end position="391"/>
    </location>
</feature>
<evidence type="ECO:0000256" key="6">
    <source>
        <dbReference type="SAM" id="Phobius"/>
    </source>
</evidence>
<feature type="transmembrane region" description="Helical" evidence="6">
    <location>
        <begin position="108"/>
        <end position="129"/>
    </location>
</feature>
<evidence type="ECO:0000313" key="9">
    <source>
        <dbReference type="Proteomes" id="UP000092573"/>
    </source>
</evidence>
<evidence type="ECO:0000256" key="1">
    <source>
        <dbReference type="ARBA" id="ARBA00004651"/>
    </source>
</evidence>
<dbReference type="PROSITE" id="PS50850">
    <property type="entry name" value="MFS"/>
    <property type="match status" value="1"/>
</dbReference>
<keyword evidence="2" id="KW-0813">Transport</keyword>
<dbReference type="GO" id="GO:0022857">
    <property type="term" value="F:transmembrane transporter activity"/>
    <property type="evidence" value="ECO:0007669"/>
    <property type="project" value="InterPro"/>
</dbReference>
<dbReference type="EMBL" id="CP014167">
    <property type="protein sequence ID" value="ANS76208.1"/>
    <property type="molecule type" value="Genomic_DNA"/>
</dbReference>
<proteinExistence type="predicted"/>
<dbReference type="InterPro" id="IPR020846">
    <property type="entry name" value="MFS_dom"/>
</dbReference>
<dbReference type="InterPro" id="IPR036259">
    <property type="entry name" value="MFS_trans_sf"/>
</dbReference>
<evidence type="ECO:0000256" key="4">
    <source>
        <dbReference type="ARBA" id="ARBA00022989"/>
    </source>
</evidence>
<keyword evidence="4 6" id="KW-1133">Transmembrane helix</keyword>
<dbReference type="Proteomes" id="UP000092573">
    <property type="component" value="Chromosome"/>
</dbReference>
<dbReference type="Gene3D" id="1.20.1250.20">
    <property type="entry name" value="MFS general substrate transporter like domains"/>
    <property type="match status" value="1"/>
</dbReference>
<dbReference type="PANTHER" id="PTHR42910">
    <property type="entry name" value="TRANSPORTER SCO4007-RELATED"/>
    <property type="match status" value="1"/>
</dbReference>
<feature type="transmembrane region" description="Helical" evidence="6">
    <location>
        <begin position="255"/>
        <end position="277"/>
    </location>
</feature>
<gene>
    <name evidence="8" type="ORF">AWM70_17810</name>
</gene>